<dbReference type="Pfam" id="PF10358">
    <property type="entry name" value="NT-C2"/>
    <property type="match status" value="1"/>
</dbReference>
<feature type="compositionally biased region" description="Polar residues" evidence="2">
    <location>
        <begin position="858"/>
        <end position="872"/>
    </location>
</feature>
<dbReference type="PANTHER" id="PTHR34452:SF7">
    <property type="entry name" value="MYOSIN HEAVY CHAIN-RELATED PROTEIN"/>
    <property type="match status" value="1"/>
</dbReference>
<keyword evidence="1" id="KW-0175">Coiled coil</keyword>
<dbReference type="PROSITE" id="PS51840">
    <property type="entry name" value="C2_NT"/>
    <property type="match status" value="1"/>
</dbReference>
<sequence>MMVVVTPQDAGRPTARSEPTEVTDGACRWAAPIMEATKLPAGKDKIYQFLVYETGSSKAALLGEATVNLAEYADALKPSAVTLPLKGSPGALLHVTIQRVVGDAGGCGDDASENGDASPVAKTPQRTTLQNQLSRFEDEDGEKARAATDAMSPVQDGLLIRKPPGMRFPSRRNVPMSVDPVGHLHNGSSFDAVSVSGSDGSSGRYTPKISASMHNSFLQDSSNALSPFANNGTVRNPLTSSGDWSGSSAPDASTDGSTSNSGEAGLRGEDDDVEKLRSEVATLTRKLDVSDMELQTLRKQIVKESRRGQDLSKEMSSLREERDALRRECEGLRGAKKTIHDSNGSGKRLSVSDGDDPWSQIEELKQDLSHEKNLNADLRLQLQKMQESNSELLLAVKDLDEMLEQKNREISILQEDTRDDPQEAEYEHALSNVHNSGHKIALSETSSYQEKEDELMLDALAKKRDDISTSELEKKILELSNEIELYKKDREDIEMQMEQLALDYEILKQENHDISTRLEQTQLREQLRMQYECSAHLAIISDLEANVESLDNELQTQAKKFEADIAELMSARVEQEQRAIKAEDSLRKIRWNNATTAERLQEEFKVLSSQVSSAFSANERHLVQARKEVAELQLQKSQLEELLQKAQGDLGSVQDQHRVKVQQLITLVDFKSKEIDRLLMELKSKSEEFHNQKRCDEARLNALSEEIDLLNAKIDKLSSERNDLFEKNEQKDKELAGISEKDMQLQDKSAEITSLNKELVSLKDQVKMHLDELHNLKRLKNEKEETIGKLQIDIGSLKLQCDNLKTLLSKKESEKDSLASQVLKLRRSLETREGTKENGQNSDVKDNQHTNNKRIKHNTGSTGSTTALPGTNRQGGDGDCNGHDMRNAADQSAKELASLKERNEAMEEELKELHDRYSEISLKFAEVEGERQQLVMTVGVRLDELFSEERLQTRQRLAEARPGQTGTPGAGVSSAVVGLLPFSVAVPLLDTDGRSEQDHDGLPACISEGGTSSCTPGRNEDVVAGISEAGTSSSRGMFSPMAIVTESENATPDAEKKYTHKEDIDPALIPRPGMSFRNRKEARAFYEAYAEEVGFNLSYGNSKTYSYIIQCSNEGFILTLKKMRSCVLGTIPQRRHCMSKMKLKRIYDENKNEISVVIEQVDLMHNHPCLKKKEEIINMRSHKEKDPVLLEFVDDLQAADVPHHSIQNIVRDMHGEVRNVPMTRRDLENRKAANVRAEHANDIAKLLEFFEDCKAQNPQFCCHL</sequence>
<comment type="caution">
    <text evidence="4">The sequence shown here is derived from an EMBL/GenBank/DDBJ whole genome shotgun (WGS) entry which is preliminary data.</text>
</comment>
<feature type="region of interest" description="Disordered" evidence="2">
    <location>
        <begin position="829"/>
        <end position="886"/>
    </location>
</feature>
<feature type="coiled-coil region" evidence="1">
    <location>
        <begin position="469"/>
        <end position="578"/>
    </location>
</feature>
<name>A0A811MZS0_9POAL</name>
<dbReference type="InterPro" id="IPR019448">
    <property type="entry name" value="NT-C2"/>
</dbReference>
<feature type="compositionally biased region" description="Polar residues" evidence="2">
    <location>
        <begin position="228"/>
        <end position="262"/>
    </location>
</feature>
<feature type="coiled-coil region" evidence="1">
    <location>
        <begin position="622"/>
        <end position="821"/>
    </location>
</feature>
<evidence type="ECO:0000256" key="2">
    <source>
        <dbReference type="SAM" id="MobiDB-lite"/>
    </source>
</evidence>
<dbReference type="AlphaFoldDB" id="A0A811MZS0"/>
<feature type="region of interest" description="Disordered" evidence="2">
    <location>
        <begin position="106"/>
        <end position="127"/>
    </location>
</feature>
<reference evidence="4" key="1">
    <citation type="submission" date="2020-10" db="EMBL/GenBank/DDBJ databases">
        <authorList>
            <person name="Han B."/>
            <person name="Lu T."/>
            <person name="Zhao Q."/>
            <person name="Huang X."/>
            <person name="Zhao Y."/>
        </authorList>
    </citation>
    <scope>NUCLEOTIDE SEQUENCE</scope>
</reference>
<dbReference type="OrthoDB" id="765176at2759"/>
<feature type="region of interest" description="Disordered" evidence="2">
    <location>
        <begin position="335"/>
        <end position="357"/>
    </location>
</feature>
<gene>
    <name evidence="4" type="ORF">NCGR_LOCUS8834</name>
</gene>
<evidence type="ECO:0000256" key="1">
    <source>
        <dbReference type="SAM" id="Coils"/>
    </source>
</evidence>
<accession>A0A811MZS0</accession>
<protein>
    <recommendedName>
        <fullName evidence="3">C2 NT-type domain-containing protein</fullName>
    </recommendedName>
</protein>
<feature type="coiled-coil region" evidence="1">
    <location>
        <begin position="361"/>
        <end position="416"/>
    </location>
</feature>
<feature type="coiled-coil region" evidence="1">
    <location>
        <begin position="889"/>
        <end position="923"/>
    </location>
</feature>
<keyword evidence="5" id="KW-1185">Reference proteome</keyword>
<evidence type="ECO:0000313" key="4">
    <source>
        <dbReference type="EMBL" id="CAD6213126.1"/>
    </source>
</evidence>
<feature type="region of interest" description="Disordered" evidence="2">
    <location>
        <begin position="161"/>
        <end position="182"/>
    </location>
</feature>
<dbReference type="Proteomes" id="UP000604825">
    <property type="component" value="Unassembled WGS sequence"/>
</dbReference>
<evidence type="ECO:0000313" key="5">
    <source>
        <dbReference type="Proteomes" id="UP000604825"/>
    </source>
</evidence>
<organism evidence="4 5">
    <name type="scientific">Miscanthus lutarioriparius</name>
    <dbReference type="NCBI Taxonomy" id="422564"/>
    <lineage>
        <taxon>Eukaryota</taxon>
        <taxon>Viridiplantae</taxon>
        <taxon>Streptophyta</taxon>
        <taxon>Embryophyta</taxon>
        <taxon>Tracheophyta</taxon>
        <taxon>Spermatophyta</taxon>
        <taxon>Magnoliopsida</taxon>
        <taxon>Liliopsida</taxon>
        <taxon>Poales</taxon>
        <taxon>Poaceae</taxon>
        <taxon>PACMAD clade</taxon>
        <taxon>Panicoideae</taxon>
        <taxon>Andropogonodae</taxon>
        <taxon>Andropogoneae</taxon>
        <taxon>Saccharinae</taxon>
        <taxon>Miscanthus</taxon>
    </lineage>
</organism>
<feature type="region of interest" description="Disordered" evidence="2">
    <location>
        <begin position="228"/>
        <end position="273"/>
    </location>
</feature>
<dbReference type="EMBL" id="CAJGYO010000002">
    <property type="protein sequence ID" value="CAD6213126.1"/>
    <property type="molecule type" value="Genomic_DNA"/>
</dbReference>
<proteinExistence type="predicted"/>
<feature type="domain" description="C2 NT-type" evidence="3">
    <location>
        <begin position="1"/>
        <end position="101"/>
    </location>
</feature>
<feature type="region of interest" description="Disordered" evidence="2">
    <location>
        <begin position="1"/>
        <end position="20"/>
    </location>
</feature>
<dbReference type="PANTHER" id="PTHR34452">
    <property type="entry name" value="MYOSIN HEAVY CHAIN-RELATED PROTEIN"/>
    <property type="match status" value="1"/>
</dbReference>
<evidence type="ECO:0000259" key="3">
    <source>
        <dbReference type="PROSITE" id="PS51840"/>
    </source>
</evidence>